<keyword evidence="8" id="KW-0472">Membrane</keyword>
<evidence type="ECO:0000256" key="3">
    <source>
        <dbReference type="ARBA" id="ARBA00022741"/>
    </source>
</evidence>
<dbReference type="SUPFAM" id="SSF56112">
    <property type="entry name" value="Protein kinase-like (PK-like)"/>
    <property type="match status" value="1"/>
</dbReference>
<dbReference type="InterPro" id="IPR017441">
    <property type="entry name" value="Protein_kinase_ATP_BS"/>
</dbReference>
<keyword evidence="8" id="KW-0812">Transmembrane</keyword>
<evidence type="ECO:0000313" key="11">
    <source>
        <dbReference type="Proteomes" id="UP000063063"/>
    </source>
</evidence>
<dbReference type="EMBL" id="CP009404">
    <property type="protein sequence ID" value="AIO02231.1"/>
    <property type="molecule type" value="Genomic_DNA"/>
</dbReference>
<dbReference type="PANTHER" id="PTHR48016:SF56">
    <property type="entry name" value="MAPKK KINASE"/>
    <property type="match status" value="1"/>
</dbReference>
<evidence type="ECO:0000313" key="10">
    <source>
        <dbReference type="EMBL" id="AIO02231.1"/>
    </source>
</evidence>
<feature type="compositionally biased region" description="Basic and acidic residues" evidence="7">
    <location>
        <begin position="1252"/>
        <end position="1261"/>
    </location>
</feature>
<dbReference type="PROSITE" id="PS00107">
    <property type="entry name" value="PROTEIN_KINASE_ATP"/>
    <property type="match status" value="1"/>
</dbReference>
<feature type="transmembrane region" description="Helical" evidence="8">
    <location>
        <begin position="581"/>
        <end position="602"/>
    </location>
</feature>
<dbReference type="GO" id="GO:0004672">
    <property type="term" value="F:protein kinase activity"/>
    <property type="evidence" value="ECO:0007669"/>
    <property type="project" value="InterPro"/>
</dbReference>
<sequence>MLRRSRVLPPISEPIHGIELPDVEAEDAIYTHDKERNPLVRIGPPCATLCSDHEHKLLSCSKSCATVPAPQHQHVGDAVVFNVPSLSSDENVARSSSARRHLRSEDGGVTEVPQPAFREGGTTELPAPTPACASPPTCSSDEDNQVAVDSQANHSADFMNSGRSCSSEIQPTSAGRDAVLLSECKEDPADSAVRRKLARVRRKNCVLLIVLLAIVIVLALAGGVGVGFVNKKYSMLMHRMYLVSRERVILNSSTMLLKEYHRALHAETQSLIAFVHTSMADKTPTNTTELQRALYIPFFNVWWTWLYSANIPTTHSIYVSLCEESLISTEKCPLMALTIACLPQNSSLRCFYMRSYELNSSQMVVNHIDFDKTGVPRIGPFYRLVPLVVNHMPKRTHHRFDYFFSQDHPILLNGMVHNTLTIRHQTQMKNLMVICDTSSRIDSWFEKFERGLQKRDGSHYILFSSDGTILAYSHDDDQADNGEPVSSSYKNRSLIRWNKQGVDKVALEKRIVAIFDEALQNTTLLTDHSLPRDPLILTKGIDNYVVFFEDILRFRRAHAKFNTFFVAAYAVPLDTSLGLHGFVHIMICVGIIIICMSLLGGVAMMTMNEMQHVVEFISRLSTHAATYDTKQMRIALDRQKPGMLARIITSADVINHEFQCILTNLNAHRPFLPQSLLAKCNESFFDGALKRPSLERRDVALGGDSANAFSVNEDEIPAEPLALPYLGNTLEGNATNPIENSRLLQRGFYRTKSTILVVSLSNVALDAGESVDVVNLFVQTVLNHATSANGVVEVIEFQKIVISFNSHFPVPRHQEKACLCALAMRDAFYGMGCSVGMGIASGCNYVGTTGTEQLKARVIMGESVVVAQSLTTLNNFLGCSILATDQVVCEAIVTAVPVDVVQLYYEQNHQWVQYGVSEIIGSQHTILSPDMQLVKSVFKLVRYRQAEEALAVVRRYMDVAAERREMPSWPVRRMHALVEHQQQLIKSGYRRQCRQWQTLEGDEIMMNRLSEANHLCNWQRQHRLKTTVSTTNEDSLARLSATAKVVSGEFGFVPSDTFNSGCEAALARALMGEQSKLIMTRQHLVPVSNVCLGEDALFPVFALKSSDEEEEKSSASTPSLLLHDCGTGRKGETSGTDSEEMRSMLLVKTRMPLIVAREALRVGAPLLPSTGSSPSPALPFDHTEYAHSVPGISTSSNNHHQSALDGQRNGAPSFPHGGTFHGGALVTLGTLEGNTGGGFSIGAGVVDINGDSDRGIPDSGHRQNKNVAGSAKTHTSCELPQRIVSVSGQVFHRTSQIVGRGSFGEVYLAISETGSLSAIKVFPLNDQNAPQLIREVEALSQMRHENIVGYDCCAVQDSFFFIICEYMAAGTLGSLIQKLGMIPERAARKYACDMLFGLDYLHQHSWLHCDIKPENILITSDGTCKLADFGAASLGRSLRDAVSVRGTPRFSAPEAILGTWNRQADIYSFGITVAQMVTGVHPWHNYNEPDHLFVVRYAGEIRHSLQTGTPCAMQPDLPTTLQDKELQSAIRRCCEFDPAKRPTTEELVTLLS</sequence>
<dbReference type="OrthoDB" id="4062651at2759"/>
<evidence type="ECO:0000256" key="8">
    <source>
        <dbReference type="SAM" id="Phobius"/>
    </source>
</evidence>
<dbReference type="RefSeq" id="XP_010703031.1">
    <property type="nucleotide sequence ID" value="XM_010704729.1"/>
</dbReference>
<dbReference type="eggNOG" id="KOG0198">
    <property type="taxonomic scope" value="Eukaryota"/>
</dbReference>
<dbReference type="PROSITE" id="PS50011">
    <property type="entry name" value="PROTEIN_KINASE_DOM"/>
    <property type="match status" value="1"/>
</dbReference>
<protein>
    <submittedName>
        <fullName evidence="10">Mitogen-activated protein kinase-like protein, putative</fullName>
    </submittedName>
</protein>
<organism evidence="10 11">
    <name type="scientific">Leishmania panamensis</name>
    <dbReference type="NCBI Taxonomy" id="5679"/>
    <lineage>
        <taxon>Eukaryota</taxon>
        <taxon>Discoba</taxon>
        <taxon>Euglenozoa</taxon>
        <taxon>Kinetoplastea</taxon>
        <taxon>Metakinetoplastina</taxon>
        <taxon>Trypanosomatida</taxon>
        <taxon>Trypanosomatidae</taxon>
        <taxon>Leishmaniinae</taxon>
        <taxon>Leishmania</taxon>
        <taxon>Leishmania guyanensis species complex</taxon>
    </lineage>
</organism>
<dbReference type="VEuPathDB" id="TriTrypDB:LPAL13_350015200"/>
<dbReference type="PANTHER" id="PTHR48016">
    <property type="entry name" value="MAP KINASE KINASE KINASE SSK2-RELATED-RELATED"/>
    <property type="match status" value="1"/>
</dbReference>
<dbReference type="GO" id="GO:0005524">
    <property type="term" value="F:ATP binding"/>
    <property type="evidence" value="ECO:0007669"/>
    <property type="project" value="UniProtKB-UniRule"/>
</dbReference>
<evidence type="ECO:0000256" key="2">
    <source>
        <dbReference type="ARBA" id="ARBA00022679"/>
    </source>
</evidence>
<keyword evidence="8" id="KW-1133">Transmembrane helix</keyword>
<feature type="region of interest" description="Disordered" evidence="7">
    <location>
        <begin position="1252"/>
        <end position="1272"/>
    </location>
</feature>
<evidence type="ECO:0000259" key="9">
    <source>
        <dbReference type="PROSITE" id="PS50011"/>
    </source>
</evidence>
<evidence type="ECO:0000256" key="4">
    <source>
        <dbReference type="ARBA" id="ARBA00022777"/>
    </source>
</evidence>
<dbReference type="GeneID" id="22579123"/>
<dbReference type="KEGG" id="lpan:LPMP_350940"/>
<accession>A0A088S211</accession>
<dbReference type="GO" id="GO:0016020">
    <property type="term" value="C:membrane"/>
    <property type="evidence" value="ECO:0007669"/>
    <property type="project" value="UniProtKB-SubCell"/>
</dbReference>
<evidence type="ECO:0000256" key="1">
    <source>
        <dbReference type="ARBA" id="ARBA00004167"/>
    </source>
</evidence>
<comment type="subcellular location">
    <subcellularLocation>
        <location evidence="1">Membrane</location>
        <topology evidence="1">Single-pass membrane protein</topology>
    </subcellularLocation>
</comment>
<dbReference type="InterPro" id="IPR029787">
    <property type="entry name" value="Nucleotide_cyclase"/>
</dbReference>
<keyword evidence="3 6" id="KW-0547">Nucleotide-binding</keyword>
<dbReference type="SMART" id="SM00220">
    <property type="entry name" value="S_TKc"/>
    <property type="match status" value="1"/>
</dbReference>
<dbReference type="SUPFAM" id="SSF55073">
    <property type="entry name" value="Nucleotide cyclase"/>
    <property type="match status" value="1"/>
</dbReference>
<dbReference type="Gene3D" id="1.10.510.10">
    <property type="entry name" value="Transferase(Phosphotransferase) domain 1"/>
    <property type="match status" value="1"/>
</dbReference>
<feature type="region of interest" description="Disordered" evidence="7">
    <location>
        <begin position="1109"/>
        <end position="1139"/>
    </location>
</feature>
<dbReference type="InterPro" id="IPR050538">
    <property type="entry name" value="MAP_kinase_kinase_kinase"/>
</dbReference>
<feature type="compositionally biased region" description="Low complexity" evidence="7">
    <location>
        <begin position="130"/>
        <end position="139"/>
    </location>
</feature>
<gene>
    <name evidence="10" type="ORF">LPMP_350940</name>
</gene>
<feature type="binding site" evidence="6">
    <location>
        <position position="1320"/>
    </location>
    <ligand>
        <name>ATP</name>
        <dbReference type="ChEBI" id="CHEBI:30616"/>
    </ligand>
</feature>
<proteinExistence type="predicted"/>
<evidence type="ECO:0000256" key="5">
    <source>
        <dbReference type="ARBA" id="ARBA00022840"/>
    </source>
</evidence>
<name>A0A088S211_LEIPA</name>
<dbReference type="VEuPathDB" id="TriTrypDB:LPMP_350940"/>
<dbReference type="Pfam" id="PF00069">
    <property type="entry name" value="Pkinase"/>
    <property type="match status" value="1"/>
</dbReference>
<keyword evidence="4" id="KW-0418">Kinase</keyword>
<dbReference type="Gene3D" id="3.30.70.1230">
    <property type="entry name" value="Nucleotide cyclase"/>
    <property type="match status" value="1"/>
</dbReference>
<feature type="region of interest" description="Disordered" evidence="7">
    <location>
        <begin position="88"/>
        <end position="145"/>
    </location>
</feature>
<dbReference type="InterPro" id="IPR000719">
    <property type="entry name" value="Prot_kinase_dom"/>
</dbReference>
<dbReference type="InterPro" id="IPR011009">
    <property type="entry name" value="Kinase-like_dom_sf"/>
</dbReference>
<evidence type="ECO:0000256" key="6">
    <source>
        <dbReference type="PROSITE-ProRule" id="PRU10141"/>
    </source>
</evidence>
<keyword evidence="11" id="KW-1185">Reference proteome</keyword>
<dbReference type="Proteomes" id="UP000063063">
    <property type="component" value="Chromosome 35"/>
</dbReference>
<keyword evidence="2" id="KW-0808">Transferase</keyword>
<keyword evidence="5 6" id="KW-0067">ATP-binding</keyword>
<evidence type="ECO:0000256" key="7">
    <source>
        <dbReference type="SAM" id="MobiDB-lite"/>
    </source>
</evidence>
<feature type="domain" description="Protein kinase" evidence="9">
    <location>
        <begin position="1292"/>
        <end position="1552"/>
    </location>
</feature>
<feature type="transmembrane region" description="Helical" evidence="8">
    <location>
        <begin position="205"/>
        <end position="229"/>
    </location>
</feature>
<reference evidence="10 11" key="1">
    <citation type="journal article" date="2015" name="Sci. Rep.">
        <title>The genome of Leishmania panamensis: insights into genomics of the L. (Viannia) subgenus.</title>
        <authorList>
            <person name="Llanes A."/>
            <person name="Restrepo C.M."/>
            <person name="Vecchio G.D."/>
            <person name="Anguizola F.J."/>
            <person name="Lleonart R."/>
        </authorList>
    </citation>
    <scope>NUCLEOTIDE SEQUENCE [LARGE SCALE GENOMIC DNA]</scope>
    <source>
        <strain evidence="10 11">MHOM/PA/94/PSC-1</strain>
    </source>
</reference>